<sequence length="209" mass="23056">MSQTNIHIPGLAGANAFTRTLNKEDVDICVNVEQAFTEAERCSKEKFCYRLGACPELCLGLFIENEDGTPATLIGHVIAVRSPYTRVTDGSMDMPKNWRSLPNDEPVFVDDELIGNHKYGDSIAIHSVAISPDFQGKRVGRALVKAYTEHLETGCFGASRAVLIAHDYLVNFYESVGFKNLGQSKSSFAGGVWFDMVMLLLGHDSSIRY</sequence>
<name>A0A9W9RWM1_PENBR</name>
<evidence type="ECO:0000256" key="1">
    <source>
        <dbReference type="ARBA" id="ARBA00022679"/>
    </source>
</evidence>
<feature type="domain" description="N-acetyltransferase" evidence="3">
    <location>
        <begin position="63"/>
        <end position="201"/>
    </location>
</feature>
<proteinExistence type="predicted"/>
<dbReference type="GO" id="GO:0005737">
    <property type="term" value="C:cytoplasm"/>
    <property type="evidence" value="ECO:0007669"/>
    <property type="project" value="TreeGrafter"/>
</dbReference>
<dbReference type="Gene3D" id="3.40.630.30">
    <property type="match status" value="1"/>
</dbReference>
<dbReference type="PANTHER" id="PTHR10908:SF0">
    <property type="entry name" value="SEROTONIN N-ACETYLTRANSFERASE"/>
    <property type="match status" value="1"/>
</dbReference>
<protein>
    <recommendedName>
        <fullName evidence="3">N-acetyltransferase domain-containing protein</fullName>
    </recommendedName>
</protein>
<organism evidence="4 5">
    <name type="scientific">Penicillium brevicompactum</name>
    <dbReference type="NCBI Taxonomy" id="5074"/>
    <lineage>
        <taxon>Eukaryota</taxon>
        <taxon>Fungi</taxon>
        <taxon>Dikarya</taxon>
        <taxon>Ascomycota</taxon>
        <taxon>Pezizomycotina</taxon>
        <taxon>Eurotiomycetes</taxon>
        <taxon>Eurotiomycetidae</taxon>
        <taxon>Eurotiales</taxon>
        <taxon>Aspergillaceae</taxon>
        <taxon>Penicillium</taxon>
    </lineage>
</organism>
<dbReference type="AlphaFoldDB" id="A0A9W9RWM1"/>
<dbReference type="InterPro" id="IPR051635">
    <property type="entry name" value="SNAT-like"/>
</dbReference>
<accession>A0A9W9RWM1</accession>
<dbReference type="InterPro" id="IPR016181">
    <property type="entry name" value="Acyl_CoA_acyltransferase"/>
</dbReference>
<keyword evidence="1" id="KW-0808">Transferase</keyword>
<dbReference type="Proteomes" id="UP001148299">
    <property type="component" value="Unassembled WGS sequence"/>
</dbReference>
<keyword evidence="2" id="KW-0012">Acyltransferase</keyword>
<dbReference type="PROSITE" id="PS51186">
    <property type="entry name" value="GNAT"/>
    <property type="match status" value="1"/>
</dbReference>
<evidence type="ECO:0000259" key="3">
    <source>
        <dbReference type="PROSITE" id="PS51186"/>
    </source>
</evidence>
<dbReference type="EMBL" id="JAPZBR010000001">
    <property type="protein sequence ID" value="KAJ5366409.1"/>
    <property type="molecule type" value="Genomic_DNA"/>
</dbReference>
<dbReference type="PANTHER" id="PTHR10908">
    <property type="entry name" value="SEROTONIN N-ACETYLTRANSFERASE"/>
    <property type="match status" value="1"/>
</dbReference>
<comment type="caution">
    <text evidence="4">The sequence shown here is derived from an EMBL/GenBank/DDBJ whole genome shotgun (WGS) entry which is preliminary data.</text>
</comment>
<reference evidence="4" key="1">
    <citation type="submission" date="2022-12" db="EMBL/GenBank/DDBJ databases">
        <authorList>
            <person name="Petersen C."/>
        </authorList>
    </citation>
    <scope>NUCLEOTIDE SEQUENCE</scope>
    <source>
        <strain evidence="4">IBT 35675</strain>
    </source>
</reference>
<dbReference type="GO" id="GO:0004059">
    <property type="term" value="F:aralkylamine N-acetyltransferase activity"/>
    <property type="evidence" value="ECO:0007669"/>
    <property type="project" value="TreeGrafter"/>
</dbReference>
<keyword evidence="5" id="KW-1185">Reference proteome</keyword>
<reference evidence="4" key="2">
    <citation type="journal article" date="2023" name="IMA Fungus">
        <title>Comparative genomic study of the Penicillium genus elucidates a diverse pangenome and 15 lateral gene transfer events.</title>
        <authorList>
            <person name="Petersen C."/>
            <person name="Sorensen T."/>
            <person name="Nielsen M.R."/>
            <person name="Sondergaard T.E."/>
            <person name="Sorensen J.L."/>
            <person name="Fitzpatrick D.A."/>
            <person name="Frisvad J.C."/>
            <person name="Nielsen K.L."/>
        </authorList>
    </citation>
    <scope>NUCLEOTIDE SEQUENCE</scope>
    <source>
        <strain evidence="4">IBT 35675</strain>
    </source>
</reference>
<dbReference type="CDD" id="cd04301">
    <property type="entry name" value="NAT_SF"/>
    <property type="match status" value="1"/>
</dbReference>
<evidence type="ECO:0000313" key="5">
    <source>
        <dbReference type="Proteomes" id="UP001148299"/>
    </source>
</evidence>
<gene>
    <name evidence="4" type="ORF">N7541_000350</name>
</gene>
<evidence type="ECO:0000313" key="4">
    <source>
        <dbReference type="EMBL" id="KAJ5366409.1"/>
    </source>
</evidence>
<dbReference type="Pfam" id="PF13673">
    <property type="entry name" value="Acetyltransf_10"/>
    <property type="match status" value="1"/>
</dbReference>
<evidence type="ECO:0000256" key="2">
    <source>
        <dbReference type="ARBA" id="ARBA00023315"/>
    </source>
</evidence>
<dbReference type="SUPFAM" id="SSF55729">
    <property type="entry name" value="Acyl-CoA N-acyltransferases (Nat)"/>
    <property type="match status" value="1"/>
</dbReference>
<dbReference type="InterPro" id="IPR000182">
    <property type="entry name" value="GNAT_dom"/>
</dbReference>